<keyword evidence="3" id="KW-1185">Reference proteome</keyword>
<evidence type="ECO:0000313" key="3">
    <source>
        <dbReference type="Proteomes" id="UP001642540"/>
    </source>
</evidence>
<keyword evidence="1" id="KW-1133">Transmembrane helix</keyword>
<keyword evidence="1" id="KW-0472">Membrane</keyword>
<protein>
    <recommendedName>
        <fullName evidence="4">Odorant receptor</fullName>
    </recommendedName>
</protein>
<feature type="transmembrane region" description="Helical" evidence="1">
    <location>
        <begin position="96"/>
        <end position="118"/>
    </location>
</feature>
<feature type="transmembrane region" description="Helical" evidence="1">
    <location>
        <begin position="275"/>
        <end position="295"/>
    </location>
</feature>
<sequence length="407" mass="47136">MTILMRLKEFCKAPHDRIGTPLLQFNMKLQKDIYVFWYKHCFSFKLSVGRKPEVKLCPVSSYPVWLVFVSILIGVVPLTSLCVHESIFHTGYVPQVLLFFYFLVDFIGITTLLTYILFFTHPESVEAINALLSLFESQNVARLHSDRATYNEVDLVGIMSTLLTFVVLGQTFLLPALLVYAEIDANFYFFNLFISPTFSRTFCGVAIRIILMFICMCETMRSINLMSLFGLLFLCTTLRMLKMLMRHRYSQNSHWRMYTQLQIIFKIVYPSYKKGNFIIALALQPLLCLLAWLAIKGWGRVLIALWALFTTTFVLGVFIMIVYMTSSAKINTDSGRLIDSQRTRFYSTRRMGKWNYYLLWRIWVAQSTLVVPYGANLEFSRSTPTMYFNLLANNSANMLICFDSSSS</sequence>
<name>A0ABP1RCV1_9HEXA</name>
<gene>
    <name evidence="2" type="ORF">ODALV1_LOCUS20738</name>
</gene>
<organism evidence="2 3">
    <name type="scientific">Orchesella dallaii</name>
    <dbReference type="NCBI Taxonomy" id="48710"/>
    <lineage>
        <taxon>Eukaryota</taxon>
        <taxon>Metazoa</taxon>
        <taxon>Ecdysozoa</taxon>
        <taxon>Arthropoda</taxon>
        <taxon>Hexapoda</taxon>
        <taxon>Collembola</taxon>
        <taxon>Entomobryomorpha</taxon>
        <taxon>Entomobryoidea</taxon>
        <taxon>Orchesellidae</taxon>
        <taxon>Orchesellinae</taxon>
        <taxon>Orchesella</taxon>
    </lineage>
</organism>
<feature type="transmembrane region" description="Helical" evidence="1">
    <location>
        <begin position="223"/>
        <end position="241"/>
    </location>
</feature>
<keyword evidence="1" id="KW-0812">Transmembrane</keyword>
<feature type="transmembrane region" description="Helical" evidence="1">
    <location>
        <begin position="301"/>
        <end position="323"/>
    </location>
</feature>
<evidence type="ECO:0000256" key="1">
    <source>
        <dbReference type="SAM" id="Phobius"/>
    </source>
</evidence>
<feature type="transmembrane region" description="Helical" evidence="1">
    <location>
        <begin position="62"/>
        <end position="84"/>
    </location>
</feature>
<dbReference type="Proteomes" id="UP001642540">
    <property type="component" value="Unassembled WGS sequence"/>
</dbReference>
<dbReference type="EMBL" id="CAXLJM020000068">
    <property type="protein sequence ID" value="CAL8124722.1"/>
    <property type="molecule type" value="Genomic_DNA"/>
</dbReference>
<proteinExistence type="predicted"/>
<feature type="transmembrane region" description="Helical" evidence="1">
    <location>
        <begin position="187"/>
        <end position="211"/>
    </location>
</feature>
<evidence type="ECO:0008006" key="4">
    <source>
        <dbReference type="Google" id="ProtNLM"/>
    </source>
</evidence>
<feature type="transmembrane region" description="Helical" evidence="1">
    <location>
        <begin position="155"/>
        <end position="180"/>
    </location>
</feature>
<reference evidence="2 3" key="1">
    <citation type="submission" date="2024-08" db="EMBL/GenBank/DDBJ databases">
        <authorList>
            <person name="Cucini C."/>
            <person name="Frati F."/>
        </authorList>
    </citation>
    <scope>NUCLEOTIDE SEQUENCE [LARGE SCALE GENOMIC DNA]</scope>
</reference>
<accession>A0ABP1RCV1</accession>
<comment type="caution">
    <text evidence="2">The sequence shown here is derived from an EMBL/GenBank/DDBJ whole genome shotgun (WGS) entry which is preliminary data.</text>
</comment>
<evidence type="ECO:0000313" key="2">
    <source>
        <dbReference type="EMBL" id="CAL8124722.1"/>
    </source>
</evidence>
<feature type="transmembrane region" description="Helical" evidence="1">
    <location>
        <begin position="354"/>
        <end position="375"/>
    </location>
</feature>